<accession>A0A812N7H6</accession>
<protein>
    <submittedName>
        <fullName evidence="1">Uncharacterized protein</fullName>
    </submittedName>
</protein>
<dbReference type="AlphaFoldDB" id="A0A812N7H6"/>
<sequence length="202" mass="21863">MAEEAKLEEQANRLEDVMKLHRGLAKLETTLKKDDEVVKRAQAYNSLSSTLLRLEDALLSARGAGAELQALRKAAEEAGDHFVAELVAAIPPSSVELLSRPQPMPTEPTLQHHLKKKIDDFAAAAFFPPSSGLLAAVLGQVFRQFYILDGQSVEMPKESQAARDLRLLGRAASSGEVREALPLLGAVGGTARGHVQAWRLHG</sequence>
<proteinExistence type="predicted"/>
<evidence type="ECO:0000313" key="2">
    <source>
        <dbReference type="Proteomes" id="UP000604046"/>
    </source>
</evidence>
<dbReference type="Proteomes" id="UP000604046">
    <property type="component" value="Unassembled WGS sequence"/>
</dbReference>
<gene>
    <name evidence="1" type="ORF">SNAT2548_LOCUS15446</name>
</gene>
<keyword evidence="2" id="KW-1185">Reference proteome</keyword>
<comment type="caution">
    <text evidence="1">The sequence shown here is derived from an EMBL/GenBank/DDBJ whole genome shotgun (WGS) entry which is preliminary data.</text>
</comment>
<dbReference type="EMBL" id="CAJNDS010001968">
    <property type="protein sequence ID" value="CAE7293137.1"/>
    <property type="molecule type" value="Genomic_DNA"/>
</dbReference>
<evidence type="ECO:0000313" key="1">
    <source>
        <dbReference type="EMBL" id="CAE7293137.1"/>
    </source>
</evidence>
<name>A0A812N7H6_9DINO</name>
<dbReference type="OrthoDB" id="426747at2759"/>
<organism evidence="1 2">
    <name type="scientific">Symbiodinium natans</name>
    <dbReference type="NCBI Taxonomy" id="878477"/>
    <lineage>
        <taxon>Eukaryota</taxon>
        <taxon>Sar</taxon>
        <taxon>Alveolata</taxon>
        <taxon>Dinophyceae</taxon>
        <taxon>Suessiales</taxon>
        <taxon>Symbiodiniaceae</taxon>
        <taxon>Symbiodinium</taxon>
    </lineage>
</organism>
<reference evidence="1" key="1">
    <citation type="submission" date="2021-02" db="EMBL/GenBank/DDBJ databases">
        <authorList>
            <person name="Dougan E. K."/>
            <person name="Rhodes N."/>
            <person name="Thang M."/>
            <person name="Chan C."/>
        </authorList>
    </citation>
    <scope>NUCLEOTIDE SEQUENCE</scope>
</reference>